<feature type="DNA-binding region" description="H-T-H motif" evidence="5">
    <location>
        <begin position="37"/>
        <end position="56"/>
    </location>
</feature>
<dbReference type="RefSeq" id="WP_107575963.1">
    <property type="nucleotide sequence ID" value="NZ_PZPL01000002.1"/>
</dbReference>
<dbReference type="InterPro" id="IPR039538">
    <property type="entry name" value="BetI_C"/>
</dbReference>
<dbReference type="InterPro" id="IPR009057">
    <property type="entry name" value="Homeodomain-like_sf"/>
</dbReference>
<evidence type="ECO:0000256" key="3">
    <source>
        <dbReference type="ARBA" id="ARBA00023125"/>
    </source>
</evidence>
<dbReference type="Gene3D" id="1.10.357.10">
    <property type="entry name" value="Tetracycline Repressor, domain 2"/>
    <property type="match status" value="1"/>
</dbReference>
<keyword evidence="2" id="KW-0805">Transcription regulation</keyword>
<dbReference type="InterPro" id="IPR001647">
    <property type="entry name" value="HTH_TetR"/>
</dbReference>
<evidence type="ECO:0000313" key="8">
    <source>
        <dbReference type="Proteomes" id="UP000241085"/>
    </source>
</evidence>
<evidence type="ECO:0000313" key="7">
    <source>
        <dbReference type="EMBL" id="PTL71157.1"/>
    </source>
</evidence>
<dbReference type="AlphaFoldDB" id="A0A2T4UNS1"/>
<sequence>MPQGGERGSYAKSEQVRRRIVECCMEVFAETGFHAATMAGVARRAGVSHTGLLHHFPTKEDLLLAVIERRDHQIAEDLGADPGSTDADARLYLTSATCTNSPFTTPLGLLELDAVLSGEASVAEHPAHKALAERYAGIRSFYARMFRRLRDEDRLTADLTPEALAVILLAFTDGVRHQWLFDKEGVDISGSIDALLDLLVADVGDTVDTGIVAPAPVIPVPPAASDA</sequence>
<evidence type="ECO:0000256" key="4">
    <source>
        <dbReference type="ARBA" id="ARBA00023163"/>
    </source>
</evidence>
<evidence type="ECO:0000256" key="1">
    <source>
        <dbReference type="ARBA" id="ARBA00022491"/>
    </source>
</evidence>
<feature type="domain" description="HTH tetR-type" evidence="6">
    <location>
        <begin position="14"/>
        <end position="74"/>
    </location>
</feature>
<gene>
    <name evidence="7" type="ORF">C1I63_18060</name>
</gene>
<accession>A0A2T4UNS1</accession>
<proteinExistence type="predicted"/>
<dbReference type="SUPFAM" id="SSF48498">
    <property type="entry name" value="Tetracyclin repressor-like, C-terminal domain"/>
    <property type="match status" value="1"/>
</dbReference>
<protein>
    <submittedName>
        <fullName evidence="7">TetR/AcrR family transcriptional regulator</fullName>
    </submittedName>
</protein>
<dbReference type="EMBL" id="PZPL01000002">
    <property type="protein sequence ID" value="PTL71157.1"/>
    <property type="molecule type" value="Genomic_DNA"/>
</dbReference>
<reference evidence="7 8" key="1">
    <citation type="submission" date="2018-03" db="EMBL/GenBank/DDBJ databases">
        <title>Bacteriophage NCPPB3778 and a type I-E CRISPR drive the evolution of the US Biological Select Agent, Rathayibacter toxicus.</title>
        <authorList>
            <person name="Davis E.W.II."/>
            <person name="Tabima J.F."/>
            <person name="Weisberg A.J."/>
            <person name="Dantas Lopes L."/>
            <person name="Wiseman M.S."/>
            <person name="Wiseman M.S."/>
            <person name="Pupko T."/>
            <person name="Belcher M.S."/>
            <person name="Sechler A.J."/>
            <person name="Tancos M.A."/>
            <person name="Schroeder B.K."/>
            <person name="Murray T.D."/>
            <person name="Luster D.G."/>
            <person name="Schneider W.L."/>
            <person name="Rogers E."/>
            <person name="Andreote F.D."/>
            <person name="Grunwald N.J."/>
            <person name="Putnam M.L."/>
            <person name="Chang J.H."/>
        </authorList>
    </citation>
    <scope>NUCLEOTIDE SEQUENCE [LARGE SCALE GENOMIC DNA]</scope>
    <source>
        <strain evidence="7 8">DSM 15933</strain>
    </source>
</reference>
<keyword evidence="3 5" id="KW-0238">DNA-binding</keyword>
<dbReference type="PANTHER" id="PTHR30055:SF229">
    <property type="entry name" value="HTH-TYPE TRANSCRIPTIONAL REPRESSOR RV1474C"/>
    <property type="match status" value="1"/>
</dbReference>
<dbReference type="Proteomes" id="UP000241085">
    <property type="component" value="Unassembled WGS sequence"/>
</dbReference>
<dbReference type="InterPro" id="IPR050109">
    <property type="entry name" value="HTH-type_TetR-like_transc_reg"/>
</dbReference>
<dbReference type="InterPro" id="IPR036271">
    <property type="entry name" value="Tet_transcr_reg_TetR-rel_C_sf"/>
</dbReference>
<evidence type="ECO:0000256" key="5">
    <source>
        <dbReference type="PROSITE-ProRule" id="PRU00335"/>
    </source>
</evidence>
<dbReference type="GO" id="GO:0003700">
    <property type="term" value="F:DNA-binding transcription factor activity"/>
    <property type="evidence" value="ECO:0007669"/>
    <property type="project" value="TreeGrafter"/>
</dbReference>
<dbReference type="PRINTS" id="PR00455">
    <property type="entry name" value="HTHTETR"/>
</dbReference>
<organism evidence="7 8">
    <name type="scientific">Rathayibacter caricis DSM 15933</name>
    <dbReference type="NCBI Taxonomy" id="1328867"/>
    <lineage>
        <taxon>Bacteria</taxon>
        <taxon>Bacillati</taxon>
        <taxon>Actinomycetota</taxon>
        <taxon>Actinomycetes</taxon>
        <taxon>Micrococcales</taxon>
        <taxon>Microbacteriaceae</taxon>
        <taxon>Rathayibacter</taxon>
    </lineage>
</organism>
<dbReference type="PROSITE" id="PS50977">
    <property type="entry name" value="HTH_TETR_2"/>
    <property type="match status" value="1"/>
</dbReference>
<dbReference type="SUPFAM" id="SSF46689">
    <property type="entry name" value="Homeodomain-like"/>
    <property type="match status" value="1"/>
</dbReference>
<evidence type="ECO:0000259" key="6">
    <source>
        <dbReference type="PROSITE" id="PS50977"/>
    </source>
</evidence>
<comment type="caution">
    <text evidence="7">The sequence shown here is derived from an EMBL/GenBank/DDBJ whole genome shotgun (WGS) entry which is preliminary data.</text>
</comment>
<dbReference type="Pfam" id="PF00440">
    <property type="entry name" value="TetR_N"/>
    <property type="match status" value="1"/>
</dbReference>
<keyword evidence="1" id="KW-0678">Repressor</keyword>
<dbReference type="Pfam" id="PF13977">
    <property type="entry name" value="TetR_C_6"/>
    <property type="match status" value="1"/>
</dbReference>
<keyword evidence="8" id="KW-1185">Reference proteome</keyword>
<keyword evidence="4" id="KW-0804">Transcription</keyword>
<dbReference type="PANTHER" id="PTHR30055">
    <property type="entry name" value="HTH-TYPE TRANSCRIPTIONAL REGULATOR RUTR"/>
    <property type="match status" value="1"/>
</dbReference>
<evidence type="ECO:0000256" key="2">
    <source>
        <dbReference type="ARBA" id="ARBA00023015"/>
    </source>
</evidence>
<dbReference type="GO" id="GO:0000976">
    <property type="term" value="F:transcription cis-regulatory region binding"/>
    <property type="evidence" value="ECO:0007669"/>
    <property type="project" value="TreeGrafter"/>
</dbReference>
<name>A0A2T4UNS1_9MICO</name>